<sequence length="167" mass="19446">MLASVGWQEICTHFHRRHPETCALCRESDAHVEAHINNCPNGYLTYPCLNGLWDIAMPIFIENRHFATFFTGQLFYDDTPPDREFFRAQAARYGFDEKKYLAALDKVPIVSRDHIHNAMTDLLSLVKMITEMGLENLRLVQEIQQRDKLEQEASCLRFLVKNTRDSI</sequence>
<gene>
    <name evidence="2" type="ORF">A7E75_05240</name>
</gene>
<dbReference type="Proteomes" id="UP000182264">
    <property type="component" value="Chromosome"/>
</dbReference>
<evidence type="ECO:0000259" key="1">
    <source>
        <dbReference type="Pfam" id="PF10114"/>
    </source>
</evidence>
<name>A0A1L3GEY7_SYNAC</name>
<dbReference type="Pfam" id="PF10114">
    <property type="entry name" value="PocR"/>
    <property type="match status" value="1"/>
</dbReference>
<protein>
    <recommendedName>
        <fullName evidence="1">PocR domain-containing protein</fullName>
    </recommendedName>
</protein>
<dbReference type="STRING" id="29542.A6070_13885"/>
<evidence type="ECO:0000313" key="3">
    <source>
        <dbReference type="Proteomes" id="UP000182264"/>
    </source>
</evidence>
<dbReference type="AlphaFoldDB" id="A0A1L3GEY7"/>
<proteinExistence type="predicted"/>
<keyword evidence="3" id="KW-1185">Reference proteome</keyword>
<evidence type="ECO:0000313" key="2">
    <source>
        <dbReference type="EMBL" id="APG24502.1"/>
    </source>
</evidence>
<accession>A0A1L3GEY7</accession>
<dbReference type="InterPro" id="IPR018771">
    <property type="entry name" value="PocR_dom"/>
</dbReference>
<dbReference type="EMBL" id="CP015518">
    <property type="protein sequence ID" value="APG24502.1"/>
    <property type="molecule type" value="Genomic_DNA"/>
</dbReference>
<feature type="domain" description="PocR" evidence="1">
    <location>
        <begin position="4"/>
        <end position="133"/>
    </location>
</feature>
<organism evidence="2 3">
    <name type="scientific">Syntrophotalea acetylenica</name>
    <name type="common">Pelobacter acetylenicus</name>
    <dbReference type="NCBI Taxonomy" id="29542"/>
    <lineage>
        <taxon>Bacteria</taxon>
        <taxon>Pseudomonadati</taxon>
        <taxon>Thermodesulfobacteriota</taxon>
        <taxon>Desulfuromonadia</taxon>
        <taxon>Desulfuromonadales</taxon>
        <taxon>Syntrophotaleaceae</taxon>
        <taxon>Syntrophotalea</taxon>
    </lineage>
</organism>
<reference evidence="2 3" key="1">
    <citation type="journal article" date="2017" name="Genome Announc.">
        <title>Complete Genome Sequences of Two Acetylene-Fermenting Pelobacter acetylenicus Strains.</title>
        <authorList>
            <person name="Sutton J.M."/>
            <person name="Baesman S.M."/>
            <person name="Fierst J.L."/>
            <person name="Poret-Peterson A.T."/>
            <person name="Oremland R.S."/>
            <person name="Dunlap D.S."/>
            <person name="Akob D.M."/>
        </authorList>
    </citation>
    <scope>NUCLEOTIDE SEQUENCE [LARGE SCALE GENOMIC DNA]</scope>
    <source>
        <strain evidence="2 3">DSM 3247</strain>
    </source>
</reference>